<name>A0A9Q9RDY0_FUSFU</name>
<dbReference type="EMBL" id="CABFJX010000039">
    <property type="protein sequence ID" value="VTT60122.1"/>
    <property type="molecule type" value="Genomic_DNA"/>
</dbReference>
<comment type="caution">
    <text evidence="1">The sequence shown here is derived from an EMBL/GenBank/DDBJ whole genome shotgun (WGS) entry which is preliminary data.</text>
</comment>
<proteinExistence type="predicted"/>
<dbReference type="AlphaFoldDB" id="A0A9Q9RDY0"/>
<organism evidence="1 2">
    <name type="scientific">Fusarium fujikuroi</name>
    <name type="common">Bakanae and foot rot disease fungus</name>
    <name type="synonym">Gibberella fujikuroi</name>
    <dbReference type="NCBI Taxonomy" id="5127"/>
    <lineage>
        <taxon>Eukaryota</taxon>
        <taxon>Fungi</taxon>
        <taxon>Dikarya</taxon>
        <taxon>Ascomycota</taxon>
        <taxon>Pezizomycotina</taxon>
        <taxon>Sordariomycetes</taxon>
        <taxon>Hypocreomycetidae</taxon>
        <taxon>Hypocreales</taxon>
        <taxon>Nectriaceae</taxon>
        <taxon>Fusarium</taxon>
        <taxon>Fusarium fujikuroi species complex</taxon>
    </lineage>
</organism>
<reference evidence="1" key="1">
    <citation type="submission" date="2019-05" db="EMBL/GenBank/DDBJ databases">
        <authorList>
            <person name="Piombo E."/>
        </authorList>
    </citation>
    <scope>NUCLEOTIDE SEQUENCE</scope>
    <source>
        <strain evidence="1">C2S</strain>
    </source>
</reference>
<dbReference type="Pfam" id="PF23151">
    <property type="entry name" value="NuiA_2"/>
    <property type="match status" value="1"/>
</dbReference>
<dbReference type="Proteomes" id="UP000760494">
    <property type="component" value="Unassembled WGS sequence"/>
</dbReference>
<sequence>MGKKKSKNNSTGAASRAPANALITTSTVATDPILGYRIRVLLHDFLNVTKDSRSQKRLTSTIDEHYISGPYFDEGQAAMVKAAIIDVDLVNHIAADGIDDIDRDLISQQGNSFETAVRTLLGGFLDKRRASGDARPCGPHQLAPLYAKFFGIDLEELKEDKFLAFDLTPELTSLPMTLRTPFRRLLNLNLGSLLSRNQTVLPRTTASRHSTRLVSNTRSLNMSNDDDYMAFLNKANQDTGAGAATQEKTTFKTKDQGAQVPKPISDVCKNAVYTSDADEPFQEVSLKWEGKNGLPSESEFTKLINHSSPDSADIKILDPLNWDSHGKHTDVIEAVREASQGNDVRVYQVTRDATRTEYWVVSHADGKLIGAKALSVES</sequence>
<accession>A0A9Q9RDY0</accession>
<dbReference type="InterPro" id="IPR056539">
    <property type="entry name" value="NuiA-like"/>
</dbReference>
<evidence type="ECO:0000313" key="2">
    <source>
        <dbReference type="Proteomes" id="UP000760494"/>
    </source>
</evidence>
<gene>
    <name evidence="1" type="ORF">C2S_14324</name>
</gene>
<dbReference type="PANTHER" id="PTHR42093">
    <property type="match status" value="1"/>
</dbReference>
<dbReference type="PANTHER" id="PTHR42093:SF1">
    <property type="match status" value="1"/>
</dbReference>
<protein>
    <submittedName>
        <fullName evidence="1">Uncharacterized protein</fullName>
    </submittedName>
</protein>
<evidence type="ECO:0000313" key="1">
    <source>
        <dbReference type="EMBL" id="VTT60122.1"/>
    </source>
</evidence>